<gene>
    <name evidence="6" type="primary">sigI</name>
    <name evidence="8" type="ORF">J2R98_001934</name>
</gene>
<feature type="DNA-binding region" description="H-T-H motif" evidence="6">
    <location>
        <begin position="188"/>
        <end position="207"/>
    </location>
</feature>
<accession>A0ABU0DUR8</accession>
<dbReference type="Proteomes" id="UP001236723">
    <property type="component" value="Unassembled WGS sequence"/>
</dbReference>
<keyword evidence="1 6" id="KW-0963">Cytoplasm</keyword>
<dbReference type="RefSeq" id="WP_307068370.1">
    <property type="nucleotide sequence ID" value="NZ_JAUSUP010000005.1"/>
</dbReference>
<keyword evidence="6" id="KW-0346">Stress response</keyword>
<keyword evidence="9" id="KW-1185">Reference proteome</keyword>
<evidence type="ECO:0000256" key="2">
    <source>
        <dbReference type="ARBA" id="ARBA00023015"/>
    </source>
</evidence>
<dbReference type="HAMAP" id="MF_02064">
    <property type="entry name" value="Sigma70_SigI"/>
    <property type="match status" value="1"/>
</dbReference>
<comment type="similarity">
    <text evidence="6">Belongs to the sigma-70 factor family. SigI subfamily.</text>
</comment>
<evidence type="ECO:0000256" key="5">
    <source>
        <dbReference type="ARBA" id="ARBA00023163"/>
    </source>
</evidence>
<dbReference type="EMBL" id="JAUSUP010000005">
    <property type="protein sequence ID" value="MDQ0352100.1"/>
    <property type="molecule type" value="Genomic_DNA"/>
</dbReference>
<feature type="domain" description="RNA polymerase sigma-70 region 2" evidence="7">
    <location>
        <begin position="25"/>
        <end position="94"/>
    </location>
</feature>
<protein>
    <recommendedName>
        <fullName evidence="6">RNA polymerase sigma factor SigI</fullName>
    </recommendedName>
</protein>
<dbReference type="InterPro" id="IPR013325">
    <property type="entry name" value="RNA_pol_sigma_r2"/>
</dbReference>
<comment type="caution">
    <text evidence="8">The sequence shown here is derived from an EMBL/GenBank/DDBJ whole genome shotgun (WGS) entry which is preliminary data.</text>
</comment>
<dbReference type="PIRSF" id="PIRSF038953">
    <property type="entry name" value="SigI"/>
    <property type="match status" value="1"/>
</dbReference>
<keyword evidence="5 6" id="KW-0804">Transcription</keyword>
<dbReference type="SUPFAM" id="SSF88946">
    <property type="entry name" value="Sigma2 domain of RNA polymerase sigma factors"/>
    <property type="match status" value="1"/>
</dbReference>
<keyword evidence="4 6" id="KW-0238">DNA-binding</keyword>
<organism evidence="8 9">
    <name type="scientific">Alkalibacillus filiformis</name>
    <dbReference type="NCBI Taxonomy" id="200990"/>
    <lineage>
        <taxon>Bacteria</taxon>
        <taxon>Bacillati</taxon>
        <taxon>Bacillota</taxon>
        <taxon>Bacilli</taxon>
        <taxon>Bacillales</taxon>
        <taxon>Bacillaceae</taxon>
        <taxon>Alkalibacillus</taxon>
    </lineage>
</organism>
<dbReference type="Pfam" id="PF04542">
    <property type="entry name" value="Sigma70_r2"/>
    <property type="match status" value="1"/>
</dbReference>
<sequence length="237" mass="27920">MDTTQEVEEILHSIKDGDELARERLIKYYKPYILNVAGNVCKRYISWSDEEASISLLAFNKAIDTYKDDQDRTFTSYAYLIIKRDLVDFFKKENQRHHLSLDVEGGDVISREEYSIGFYEGSERKRDLVDEIMDLNEQLTKYGVVFEELEDYSPKHKKTRQSLLEAATFFVQKEELVKELFVKKKLPISKLVKETSYKYKTLEKHRKYLVTIILIKLHPEWVQLQGFLKPSNEKGGS</sequence>
<comment type="subunit">
    <text evidence="6">Interacts with RsgI.</text>
</comment>
<dbReference type="Gene3D" id="1.10.1740.10">
    <property type="match status" value="1"/>
</dbReference>
<comment type="activity regulation">
    <text evidence="6">Negatively regulated by the anti-sigma-I factor RsgI.</text>
</comment>
<evidence type="ECO:0000256" key="4">
    <source>
        <dbReference type="ARBA" id="ARBA00023125"/>
    </source>
</evidence>
<comment type="function">
    <text evidence="6">Sigma factors are initiation factors that promote the attachment of RNA polymerase to specific initiation sites and are then released.</text>
</comment>
<evidence type="ECO:0000256" key="3">
    <source>
        <dbReference type="ARBA" id="ARBA00023082"/>
    </source>
</evidence>
<name>A0ABU0DUR8_9BACI</name>
<dbReference type="InterPro" id="IPR014244">
    <property type="entry name" value="RNA_pol_sigma-I"/>
</dbReference>
<evidence type="ECO:0000259" key="7">
    <source>
        <dbReference type="Pfam" id="PF04542"/>
    </source>
</evidence>
<proteinExistence type="inferred from homology"/>
<reference evidence="8 9" key="1">
    <citation type="submission" date="2023-07" db="EMBL/GenBank/DDBJ databases">
        <title>Genomic Encyclopedia of Type Strains, Phase IV (KMG-IV): sequencing the most valuable type-strain genomes for metagenomic binning, comparative biology and taxonomic classification.</title>
        <authorList>
            <person name="Goeker M."/>
        </authorList>
    </citation>
    <scope>NUCLEOTIDE SEQUENCE [LARGE SCALE GENOMIC DNA]</scope>
    <source>
        <strain evidence="8 9">DSM 15448</strain>
    </source>
</reference>
<comment type="subcellular location">
    <subcellularLocation>
        <location evidence="6">Cytoplasm</location>
    </subcellularLocation>
</comment>
<dbReference type="InterPro" id="IPR007627">
    <property type="entry name" value="RNA_pol_sigma70_r2"/>
</dbReference>
<evidence type="ECO:0000313" key="8">
    <source>
        <dbReference type="EMBL" id="MDQ0352100.1"/>
    </source>
</evidence>
<feature type="short sequence motif" description="Polymerase core binding" evidence="6">
    <location>
        <begin position="50"/>
        <end position="63"/>
    </location>
</feature>
<evidence type="ECO:0000256" key="1">
    <source>
        <dbReference type="ARBA" id="ARBA00022490"/>
    </source>
</evidence>
<evidence type="ECO:0000256" key="6">
    <source>
        <dbReference type="HAMAP-Rule" id="MF_02064"/>
    </source>
</evidence>
<keyword evidence="2 6" id="KW-0805">Transcription regulation</keyword>
<keyword evidence="3 6" id="KW-0731">Sigma factor</keyword>
<evidence type="ECO:0000313" key="9">
    <source>
        <dbReference type="Proteomes" id="UP001236723"/>
    </source>
</evidence>